<feature type="non-terminal residue" evidence="6">
    <location>
        <position position="1"/>
    </location>
</feature>
<keyword evidence="4" id="KW-0788">Thiol protease</keyword>
<evidence type="ECO:0000256" key="3">
    <source>
        <dbReference type="ARBA" id="ARBA00022801"/>
    </source>
</evidence>
<evidence type="ECO:0000259" key="5">
    <source>
        <dbReference type="PROSITE" id="PS51935"/>
    </source>
</evidence>
<evidence type="ECO:0000256" key="4">
    <source>
        <dbReference type="ARBA" id="ARBA00022807"/>
    </source>
</evidence>
<sequence>LNVLNNQPATNGNANVVQCAIKQLGKPYARNTAGPNSFDNGGLPFYCYQQAGISIPRSLINACYYGKAVPAADRKPGDLLCMVDKSRNLPFYVAIITSLDESITVTEVIGHVTKQKYDNDHPDPMSNVVAKYVTY</sequence>
<dbReference type="GO" id="GO:0008234">
    <property type="term" value="F:cysteine-type peptidase activity"/>
    <property type="evidence" value="ECO:0007669"/>
    <property type="project" value="UniProtKB-KW"/>
</dbReference>
<accession>A0A146KA90</accession>
<gene>
    <name evidence="6" type="ORF">TPC1_15794</name>
</gene>
<proteinExistence type="inferred from homology"/>
<organism evidence="6">
    <name type="scientific">Trepomonas sp. PC1</name>
    <dbReference type="NCBI Taxonomy" id="1076344"/>
    <lineage>
        <taxon>Eukaryota</taxon>
        <taxon>Metamonada</taxon>
        <taxon>Diplomonadida</taxon>
        <taxon>Hexamitidae</taxon>
        <taxon>Hexamitinae</taxon>
        <taxon>Trepomonas</taxon>
    </lineage>
</organism>
<keyword evidence="2" id="KW-0645">Protease</keyword>
<reference evidence="6" key="1">
    <citation type="submission" date="2015-07" db="EMBL/GenBank/DDBJ databases">
        <title>Adaptation to a free-living lifestyle via gene acquisitions in the diplomonad Trepomonas sp. PC1.</title>
        <authorList>
            <person name="Xu F."/>
            <person name="Jerlstrom-Hultqvist J."/>
            <person name="Kolisko M."/>
            <person name="Simpson A.G.B."/>
            <person name="Roger A.J."/>
            <person name="Svard S.G."/>
            <person name="Andersson J.O."/>
        </authorList>
    </citation>
    <scope>NUCLEOTIDE SEQUENCE</scope>
    <source>
        <strain evidence="6">PC1</strain>
    </source>
</reference>
<dbReference type="SUPFAM" id="SSF54001">
    <property type="entry name" value="Cysteine proteinases"/>
    <property type="match status" value="1"/>
</dbReference>
<dbReference type="InterPro" id="IPR051794">
    <property type="entry name" value="PG_Endopeptidase_C40"/>
</dbReference>
<dbReference type="Gene3D" id="3.90.1720.10">
    <property type="entry name" value="endopeptidase domain like (from Nostoc punctiforme)"/>
    <property type="match status" value="1"/>
</dbReference>
<name>A0A146KA90_9EUKA</name>
<keyword evidence="3" id="KW-0378">Hydrolase</keyword>
<evidence type="ECO:0000313" key="6">
    <source>
        <dbReference type="EMBL" id="JAP92309.1"/>
    </source>
</evidence>
<dbReference type="PROSITE" id="PS51935">
    <property type="entry name" value="NLPC_P60"/>
    <property type="match status" value="1"/>
</dbReference>
<dbReference type="Pfam" id="PF00877">
    <property type="entry name" value="NLPC_P60"/>
    <property type="match status" value="1"/>
</dbReference>
<dbReference type="PANTHER" id="PTHR47359">
    <property type="entry name" value="PEPTIDOGLYCAN DL-ENDOPEPTIDASE CWLO"/>
    <property type="match status" value="1"/>
</dbReference>
<feature type="domain" description="NlpC/P60" evidence="5">
    <location>
        <begin position="10"/>
        <end position="135"/>
    </location>
</feature>
<evidence type="ECO:0000256" key="2">
    <source>
        <dbReference type="ARBA" id="ARBA00022670"/>
    </source>
</evidence>
<protein>
    <submittedName>
        <fullName evidence="6">NlpC/P60 family protein</fullName>
    </submittedName>
</protein>
<dbReference type="AlphaFoldDB" id="A0A146KA90"/>
<dbReference type="PANTHER" id="PTHR47359:SF3">
    <property type="entry name" value="NLP_P60 DOMAIN-CONTAINING PROTEIN-RELATED"/>
    <property type="match status" value="1"/>
</dbReference>
<comment type="similarity">
    <text evidence="1">Belongs to the peptidase C40 family.</text>
</comment>
<evidence type="ECO:0000256" key="1">
    <source>
        <dbReference type="ARBA" id="ARBA00007074"/>
    </source>
</evidence>
<dbReference type="InterPro" id="IPR000064">
    <property type="entry name" value="NLP_P60_dom"/>
</dbReference>
<dbReference type="EMBL" id="GDID01004297">
    <property type="protein sequence ID" value="JAP92309.1"/>
    <property type="molecule type" value="Transcribed_RNA"/>
</dbReference>
<dbReference type="InterPro" id="IPR038765">
    <property type="entry name" value="Papain-like_cys_pep_sf"/>
</dbReference>
<dbReference type="GO" id="GO:0006508">
    <property type="term" value="P:proteolysis"/>
    <property type="evidence" value="ECO:0007669"/>
    <property type="project" value="UniProtKB-KW"/>
</dbReference>